<feature type="transmembrane region" description="Helical" evidence="5">
    <location>
        <begin position="6"/>
        <end position="30"/>
    </location>
</feature>
<evidence type="ECO:0000313" key="6">
    <source>
        <dbReference type="EMBL" id="GFR14041.1"/>
    </source>
</evidence>
<feature type="non-terminal residue" evidence="6">
    <location>
        <position position="77"/>
    </location>
</feature>
<evidence type="ECO:0000256" key="4">
    <source>
        <dbReference type="ARBA" id="ARBA00023136"/>
    </source>
</evidence>
<name>A0A8X6GYR6_TRICU</name>
<evidence type="ECO:0000256" key="1">
    <source>
        <dbReference type="ARBA" id="ARBA00004141"/>
    </source>
</evidence>
<dbReference type="GO" id="GO:0008528">
    <property type="term" value="F:G protein-coupled peptide receptor activity"/>
    <property type="evidence" value="ECO:0007669"/>
    <property type="project" value="TreeGrafter"/>
</dbReference>
<dbReference type="EMBL" id="BMAO01007158">
    <property type="protein sequence ID" value="GFR14041.1"/>
    <property type="molecule type" value="Genomic_DNA"/>
</dbReference>
<dbReference type="PRINTS" id="PR00249">
    <property type="entry name" value="GPCRSECRETIN"/>
</dbReference>
<evidence type="ECO:0000313" key="7">
    <source>
        <dbReference type="Proteomes" id="UP000887116"/>
    </source>
</evidence>
<reference evidence="6" key="1">
    <citation type="submission" date="2020-07" db="EMBL/GenBank/DDBJ databases">
        <title>Multicomponent nature underlies the extraordinary mechanical properties of spider dragline silk.</title>
        <authorList>
            <person name="Kono N."/>
            <person name="Nakamura H."/>
            <person name="Mori M."/>
            <person name="Yoshida Y."/>
            <person name="Ohtoshi R."/>
            <person name="Malay A.D."/>
            <person name="Moran D.A.P."/>
            <person name="Tomita M."/>
            <person name="Numata K."/>
            <person name="Arakawa K."/>
        </authorList>
    </citation>
    <scope>NUCLEOTIDE SEQUENCE</scope>
</reference>
<dbReference type="Pfam" id="PF00002">
    <property type="entry name" value="7tm_2"/>
    <property type="match status" value="1"/>
</dbReference>
<dbReference type="InterPro" id="IPR050332">
    <property type="entry name" value="GPCR_2"/>
</dbReference>
<evidence type="ECO:0000256" key="3">
    <source>
        <dbReference type="ARBA" id="ARBA00022989"/>
    </source>
</evidence>
<dbReference type="GO" id="GO:0007188">
    <property type="term" value="P:adenylate cyclase-modulating G protein-coupled receptor signaling pathway"/>
    <property type="evidence" value="ECO:0007669"/>
    <property type="project" value="TreeGrafter"/>
</dbReference>
<dbReference type="OrthoDB" id="6430270at2759"/>
<keyword evidence="3 5" id="KW-1133">Transmembrane helix</keyword>
<dbReference type="Gene3D" id="1.20.1070.10">
    <property type="entry name" value="Rhodopsin 7-helix transmembrane proteins"/>
    <property type="match status" value="1"/>
</dbReference>
<gene>
    <name evidence="6" type="ORF">TNCT_732901</name>
</gene>
<organism evidence="6 7">
    <name type="scientific">Trichonephila clavata</name>
    <name type="common">Joro spider</name>
    <name type="synonym">Nephila clavata</name>
    <dbReference type="NCBI Taxonomy" id="2740835"/>
    <lineage>
        <taxon>Eukaryota</taxon>
        <taxon>Metazoa</taxon>
        <taxon>Ecdysozoa</taxon>
        <taxon>Arthropoda</taxon>
        <taxon>Chelicerata</taxon>
        <taxon>Arachnida</taxon>
        <taxon>Araneae</taxon>
        <taxon>Araneomorphae</taxon>
        <taxon>Entelegynae</taxon>
        <taxon>Araneoidea</taxon>
        <taxon>Nephilidae</taxon>
        <taxon>Trichonephila</taxon>
    </lineage>
</organism>
<dbReference type="PANTHER" id="PTHR45620:SF32">
    <property type="entry name" value="DIURETIC HORMONE 31 RECEPTOR, ISOFORM C"/>
    <property type="match status" value="1"/>
</dbReference>
<feature type="transmembrane region" description="Helical" evidence="5">
    <location>
        <begin position="42"/>
        <end position="60"/>
    </location>
</feature>
<sequence length="77" mass="9075">FRQRIVNIYISGYSTSVIALLISLGIFFYFRCVQCTRITIHKHLFMSFIINNIMWIIWYTEVVQKPTVLISNEVSAL</sequence>
<dbReference type="GO" id="GO:0005886">
    <property type="term" value="C:plasma membrane"/>
    <property type="evidence" value="ECO:0007669"/>
    <property type="project" value="TreeGrafter"/>
</dbReference>
<comment type="caution">
    <text evidence="6">The sequence shown here is derived from an EMBL/GenBank/DDBJ whole genome shotgun (WGS) entry which is preliminary data.</text>
</comment>
<dbReference type="InterPro" id="IPR000832">
    <property type="entry name" value="GPCR_2_secretin-like"/>
</dbReference>
<keyword evidence="7" id="KW-1185">Reference proteome</keyword>
<protein>
    <submittedName>
        <fullName evidence="6">Uncharacterized protein</fullName>
    </submittedName>
</protein>
<dbReference type="Proteomes" id="UP000887116">
    <property type="component" value="Unassembled WGS sequence"/>
</dbReference>
<keyword evidence="4 5" id="KW-0472">Membrane</keyword>
<keyword evidence="2 5" id="KW-0812">Transmembrane</keyword>
<proteinExistence type="predicted"/>
<comment type="subcellular location">
    <subcellularLocation>
        <location evidence="1">Membrane</location>
        <topology evidence="1">Multi-pass membrane protein</topology>
    </subcellularLocation>
</comment>
<evidence type="ECO:0000256" key="5">
    <source>
        <dbReference type="SAM" id="Phobius"/>
    </source>
</evidence>
<dbReference type="AlphaFoldDB" id="A0A8X6GYR6"/>
<evidence type="ECO:0000256" key="2">
    <source>
        <dbReference type="ARBA" id="ARBA00022692"/>
    </source>
</evidence>
<accession>A0A8X6GYR6</accession>
<dbReference type="PANTHER" id="PTHR45620">
    <property type="entry name" value="PDF RECEPTOR-LIKE PROTEIN-RELATED"/>
    <property type="match status" value="1"/>
</dbReference>